<feature type="transmembrane region" description="Helical" evidence="5">
    <location>
        <begin position="217"/>
        <end position="240"/>
    </location>
</feature>
<dbReference type="Proteomes" id="UP000632289">
    <property type="component" value="Unassembled WGS sequence"/>
</dbReference>
<sequence length="585" mass="57415">MTAKATTGTEETAVNTEHEGVDRSAEESRAGRPSADGDHVPPTASPDAPQRPAPDDATAPLPATEATPAATPGAAPEAADAAGPPAPGPDSAAAPAPPAAPPAAPGSTAPAETWQRHPAPSAQQPTGGWGPPPASPTPPPGTPGASSGDTPPPVPPSGHAHGPNDPGPGGPGPGGPGYGGPGYGGPGYGGPGGHGPAQPWGAPLPPPPAPRKRRGPLIAAALVGALLIGGVGGGVGYWAAERTTHSSSETVESPARDGRQALNRPPDSVAGIADEALPSVVTIQVNGGSDSQGGGTGTGFVFDKQGHILTNNHVVASAADGAELNVVFSDGKQYDAEVVGRAEGYDIAVIKLTDPEGVTLTPLPLGDSDAVAVGDSTIAIGAPFGLSGTVTTGIVSALNRPVASSDAQGSSASYMSALQTDASINPGNSGGPLLNADGEVIGVNSAIQSTGGGPMEGPAGSIGLGFAIPVDQAKRVAQTLIETGRPVYPIIGATVDMRQGNDGAVISERGEGDSEALTPGGPADEAGLRPGDVITKFDGAPIDSGPTLISEIWTHTPGEKVTLTYERDGKQNQIELTLGERVGDG</sequence>
<dbReference type="Pfam" id="PF13180">
    <property type="entry name" value="PDZ_2"/>
    <property type="match status" value="1"/>
</dbReference>
<dbReference type="InterPro" id="IPR036034">
    <property type="entry name" value="PDZ_sf"/>
</dbReference>
<dbReference type="InterPro" id="IPR001478">
    <property type="entry name" value="PDZ"/>
</dbReference>
<evidence type="ECO:0000256" key="4">
    <source>
        <dbReference type="SAM" id="MobiDB-lite"/>
    </source>
</evidence>
<evidence type="ECO:0000313" key="8">
    <source>
        <dbReference type="Proteomes" id="UP000632289"/>
    </source>
</evidence>
<feature type="region of interest" description="Disordered" evidence="4">
    <location>
        <begin position="507"/>
        <end position="528"/>
    </location>
</feature>
<dbReference type="SUPFAM" id="SSF50156">
    <property type="entry name" value="PDZ domain-like"/>
    <property type="match status" value="1"/>
</dbReference>
<keyword evidence="5" id="KW-0812">Transmembrane</keyword>
<dbReference type="InterPro" id="IPR043504">
    <property type="entry name" value="Peptidase_S1_PA_chymotrypsin"/>
</dbReference>
<evidence type="ECO:0000259" key="6">
    <source>
        <dbReference type="SMART" id="SM00228"/>
    </source>
</evidence>
<evidence type="ECO:0000256" key="1">
    <source>
        <dbReference type="ARBA" id="ARBA00010541"/>
    </source>
</evidence>
<feature type="region of interest" description="Disordered" evidence="4">
    <location>
        <begin position="244"/>
        <end position="263"/>
    </location>
</feature>
<feature type="region of interest" description="Disordered" evidence="4">
    <location>
        <begin position="1"/>
        <end position="213"/>
    </location>
</feature>
<dbReference type="InterPro" id="IPR001940">
    <property type="entry name" value="Peptidase_S1C"/>
</dbReference>
<dbReference type="Pfam" id="PF13365">
    <property type="entry name" value="Trypsin_2"/>
    <property type="match status" value="1"/>
</dbReference>
<keyword evidence="2" id="KW-0645">Protease</keyword>
<reference evidence="7" key="1">
    <citation type="submission" date="2020-09" db="EMBL/GenBank/DDBJ databases">
        <title>Secondary metabolite and genome analysis of marine Streptomyces chumphonensis KK1-2T.</title>
        <authorList>
            <person name="Phongsopitanun W."/>
            <person name="Kanchanasin P."/>
            <person name="Pittayakhajonwut P."/>
            <person name="Suwanborirux K."/>
            <person name="Tanasupawat S."/>
        </authorList>
    </citation>
    <scope>NUCLEOTIDE SEQUENCE</scope>
    <source>
        <strain evidence="7">KK1-2</strain>
    </source>
</reference>
<dbReference type="Gene3D" id="2.40.10.10">
    <property type="entry name" value="Trypsin-like serine proteases"/>
    <property type="match status" value="2"/>
</dbReference>
<feature type="compositionally biased region" description="Pro residues" evidence="4">
    <location>
        <begin position="130"/>
        <end position="142"/>
    </location>
</feature>
<comment type="caution">
    <text evidence="7">The sequence shown here is derived from an EMBL/GenBank/DDBJ whole genome shotgun (WGS) entry which is preliminary data.</text>
</comment>
<feature type="compositionally biased region" description="Pro residues" evidence="4">
    <location>
        <begin position="165"/>
        <end position="174"/>
    </location>
</feature>
<dbReference type="GO" id="GO:0006508">
    <property type="term" value="P:proteolysis"/>
    <property type="evidence" value="ECO:0007669"/>
    <property type="project" value="UniProtKB-KW"/>
</dbReference>
<feature type="compositionally biased region" description="Low complexity" evidence="4">
    <location>
        <begin position="1"/>
        <end position="13"/>
    </location>
</feature>
<feature type="compositionally biased region" description="Gly residues" evidence="4">
    <location>
        <begin position="175"/>
        <end position="195"/>
    </location>
</feature>
<evidence type="ECO:0000256" key="5">
    <source>
        <dbReference type="SAM" id="Phobius"/>
    </source>
</evidence>
<dbReference type="GO" id="GO:0004252">
    <property type="term" value="F:serine-type endopeptidase activity"/>
    <property type="evidence" value="ECO:0007669"/>
    <property type="project" value="InterPro"/>
</dbReference>
<evidence type="ECO:0000256" key="2">
    <source>
        <dbReference type="ARBA" id="ARBA00022670"/>
    </source>
</evidence>
<dbReference type="AlphaFoldDB" id="A0A927F1V6"/>
<evidence type="ECO:0000313" key="7">
    <source>
        <dbReference type="EMBL" id="MBD3933162.1"/>
    </source>
</evidence>
<proteinExistence type="inferred from homology"/>
<keyword evidence="5" id="KW-1133">Transmembrane helix</keyword>
<accession>A0A927F1V6</accession>
<dbReference type="EMBL" id="JACXYU010000008">
    <property type="protein sequence ID" value="MBD3933162.1"/>
    <property type="molecule type" value="Genomic_DNA"/>
</dbReference>
<dbReference type="PRINTS" id="PR00834">
    <property type="entry name" value="PROTEASES2C"/>
</dbReference>
<organism evidence="7 8">
    <name type="scientific">Streptomyces chumphonensis</name>
    <dbReference type="NCBI Taxonomy" id="1214925"/>
    <lineage>
        <taxon>Bacteria</taxon>
        <taxon>Bacillati</taxon>
        <taxon>Actinomycetota</taxon>
        <taxon>Actinomycetes</taxon>
        <taxon>Kitasatosporales</taxon>
        <taxon>Streptomycetaceae</taxon>
        <taxon>Streptomyces</taxon>
    </lineage>
</organism>
<keyword evidence="8" id="KW-1185">Reference proteome</keyword>
<comment type="similarity">
    <text evidence="1">Belongs to the peptidase S1C family.</text>
</comment>
<dbReference type="InterPro" id="IPR051201">
    <property type="entry name" value="Chloro_Bact_Ser_Proteases"/>
</dbReference>
<dbReference type="PANTHER" id="PTHR43343">
    <property type="entry name" value="PEPTIDASE S12"/>
    <property type="match status" value="1"/>
</dbReference>
<dbReference type="SUPFAM" id="SSF50494">
    <property type="entry name" value="Trypsin-like serine proteases"/>
    <property type="match status" value="1"/>
</dbReference>
<feature type="compositionally biased region" description="Low complexity" evidence="4">
    <location>
        <begin position="45"/>
        <end position="94"/>
    </location>
</feature>
<feature type="compositionally biased region" description="Pro residues" evidence="4">
    <location>
        <begin position="95"/>
        <end position="104"/>
    </location>
</feature>
<keyword evidence="3" id="KW-0378">Hydrolase</keyword>
<evidence type="ECO:0000256" key="3">
    <source>
        <dbReference type="ARBA" id="ARBA00022801"/>
    </source>
</evidence>
<feature type="domain" description="PDZ" evidence="6">
    <location>
        <begin position="489"/>
        <end position="569"/>
    </location>
</feature>
<dbReference type="PANTHER" id="PTHR43343:SF3">
    <property type="entry name" value="PROTEASE DO-LIKE 8, CHLOROPLASTIC"/>
    <property type="match status" value="1"/>
</dbReference>
<dbReference type="InterPro" id="IPR009003">
    <property type="entry name" value="Peptidase_S1_PA"/>
</dbReference>
<keyword evidence="5" id="KW-0472">Membrane</keyword>
<dbReference type="SMART" id="SM00228">
    <property type="entry name" value="PDZ"/>
    <property type="match status" value="1"/>
</dbReference>
<dbReference type="Gene3D" id="2.30.42.10">
    <property type="match status" value="1"/>
</dbReference>
<gene>
    <name evidence="7" type="ORF">IF129_16600</name>
</gene>
<name>A0A927F1V6_9ACTN</name>
<protein>
    <submittedName>
        <fullName evidence="7">Trypsin-like peptidase domain-containing protein</fullName>
    </submittedName>
</protein>
<feature type="compositionally biased region" description="Basic and acidic residues" evidence="4">
    <location>
        <begin position="16"/>
        <end position="39"/>
    </location>
</feature>